<proteinExistence type="predicted"/>
<feature type="transmembrane region" description="Helical" evidence="1">
    <location>
        <begin position="94"/>
        <end position="113"/>
    </location>
</feature>
<evidence type="ECO:0000313" key="3">
    <source>
        <dbReference type="Proteomes" id="UP000184514"/>
    </source>
</evidence>
<feature type="transmembrane region" description="Helical" evidence="1">
    <location>
        <begin position="168"/>
        <end position="189"/>
    </location>
</feature>
<sequence length="230" mass="25525">MIAGHYATALIANQKFPKGTLLFFLAVSQFQDIFWFIFHYLGLEPTGPIDVFDATIANMTVLMMYSHHLLPQFFWAILVFLLGRILFKSTTIGLVALALFVSHIVLDFFSGHGHHLFGANSVAIGLGLYAKNAYLAILIEAVFMVAALTYYFREEAKAGVVRTTKNRAAIIGVFAYGIVFMVSIATVSFRDLFGLPVLNFAFNTTVPTIIFTYIAMTAVLYWAVPKTVKA</sequence>
<keyword evidence="1" id="KW-0472">Membrane</keyword>
<organism evidence="2 3">
    <name type="scientific">Planktotalea frisia</name>
    <dbReference type="NCBI Taxonomy" id="696762"/>
    <lineage>
        <taxon>Bacteria</taxon>
        <taxon>Pseudomonadati</taxon>
        <taxon>Pseudomonadota</taxon>
        <taxon>Alphaproteobacteria</taxon>
        <taxon>Rhodobacterales</taxon>
        <taxon>Paracoccaceae</taxon>
        <taxon>Planktotalea</taxon>
    </lineage>
</organism>
<protein>
    <submittedName>
        <fullName evidence="2">Uncharacterized protein</fullName>
    </submittedName>
</protein>
<feature type="transmembrane region" description="Helical" evidence="1">
    <location>
        <begin position="21"/>
        <end position="41"/>
    </location>
</feature>
<dbReference type="EMBL" id="MLCB01000140">
    <property type="protein sequence ID" value="OJI93545.1"/>
    <property type="molecule type" value="Genomic_DNA"/>
</dbReference>
<feature type="transmembrane region" description="Helical" evidence="1">
    <location>
        <begin position="201"/>
        <end position="224"/>
    </location>
</feature>
<evidence type="ECO:0000256" key="1">
    <source>
        <dbReference type="SAM" id="Phobius"/>
    </source>
</evidence>
<gene>
    <name evidence="2" type="ORF">PFRI_22400</name>
</gene>
<evidence type="ECO:0000313" key="2">
    <source>
        <dbReference type="EMBL" id="OJI93545.1"/>
    </source>
</evidence>
<dbReference type="Proteomes" id="UP000184514">
    <property type="component" value="Unassembled WGS sequence"/>
</dbReference>
<feature type="transmembrane region" description="Helical" evidence="1">
    <location>
        <begin position="69"/>
        <end position="87"/>
    </location>
</feature>
<name>A0A1L9NW69_9RHOB</name>
<dbReference type="AlphaFoldDB" id="A0A1L9NW69"/>
<comment type="caution">
    <text evidence="2">The sequence shown here is derived from an EMBL/GenBank/DDBJ whole genome shotgun (WGS) entry which is preliminary data.</text>
</comment>
<dbReference type="OrthoDB" id="327431at2"/>
<keyword evidence="1" id="KW-1133">Transmembrane helix</keyword>
<accession>A0A1L9NW69</accession>
<feature type="transmembrane region" description="Helical" evidence="1">
    <location>
        <begin position="133"/>
        <end position="152"/>
    </location>
</feature>
<dbReference type="RefSeq" id="WP_072630797.1">
    <property type="nucleotide sequence ID" value="NZ_MLCB01000140.1"/>
</dbReference>
<reference evidence="2 3" key="1">
    <citation type="submission" date="2016-10" db="EMBL/GenBank/DDBJ databases">
        <title>Genome sequence of Planktotalea frisia SH6-1.</title>
        <authorList>
            <person name="Poehlein A."/>
            <person name="Bakenhus I."/>
            <person name="Voget S."/>
            <person name="Brinkhoff T."/>
            <person name="Simon M."/>
        </authorList>
    </citation>
    <scope>NUCLEOTIDE SEQUENCE [LARGE SCALE GENOMIC DNA]</scope>
    <source>
        <strain evidence="2 3">SH6-1</strain>
    </source>
</reference>
<keyword evidence="3" id="KW-1185">Reference proteome</keyword>
<keyword evidence="1" id="KW-0812">Transmembrane</keyword>